<sequence length="370" mass="41925">MLRQAGQERWAYTHYCLIYIDWTGTLRLELSPSLSNSYQSILARMVTLNFMKAVAESTEKDLSNGLVEPSIVEKISCPMYYIDQHFLSPHQRLITLHTGCQGANKDCGTPVALGCSSQPTSWPIQLYSGEVITGNTFQQRDFPSEEELDLSSKSLISLGDKHFLRFYYIKVFENLQQTNCRVIAKVYVKLVEPRKQVRYPYNGRKFAAGHKHEMSPNETKPPWWPSGVRHREPDHLLKAERIRLLVHILCELPASYGVTAQKLKAAEQPVRRHIFPAERIHLLDELYYVRELEESFLAGLVEADSAALISVKNMPDLEVMVGRDQASSRSSSMNGDMVLGNTSTLPGPPRDSNAAALFPDAWPYTDRIVP</sequence>
<dbReference type="InterPro" id="IPR021264">
    <property type="entry name" value="AFUB_079030/YDR124W-like"/>
</dbReference>
<name>A0A0F7U5Z5_PENBI</name>
<feature type="domain" description="Subtelomeric hrmA-associated cluster protein AFUB-079030/YDR124W-like helical bundle" evidence="1">
    <location>
        <begin position="158"/>
        <end position="291"/>
    </location>
</feature>
<dbReference type="Pfam" id="PF11001">
    <property type="entry name" value="AFUB_07903_YDR124W_hel"/>
    <property type="match status" value="1"/>
</dbReference>
<dbReference type="InterPro" id="IPR047092">
    <property type="entry name" value="AFUB_07903/YDR124W-like_hel"/>
</dbReference>
<dbReference type="PANTHER" id="PTHR36102">
    <property type="entry name" value="CHROMOSOME 10, WHOLE GENOME SHOTGUN SEQUENCE"/>
    <property type="match status" value="1"/>
</dbReference>
<accession>A0A0F7U5Z5</accession>
<gene>
    <name evidence="2" type="ORF">PMG11_11392</name>
</gene>
<evidence type="ECO:0000313" key="2">
    <source>
        <dbReference type="EMBL" id="CEJ62907.1"/>
    </source>
</evidence>
<evidence type="ECO:0000259" key="1">
    <source>
        <dbReference type="Pfam" id="PF11001"/>
    </source>
</evidence>
<dbReference type="Proteomes" id="UP000042958">
    <property type="component" value="Unassembled WGS sequence"/>
</dbReference>
<evidence type="ECO:0000313" key="3">
    <source>
        <dbReference type="Proteomes" id="UP000042958"/>
    </source>
</evidence>
<proteinExistence type="predicted"/>
<dbReference type="STRING" id="104259.A0A0F7U5Z5"/>
<organism evidence="2 3">
    <name type="scientific">Penicillium brasilianum</name>
    <dbReference type="NCBI Taxonomy" id="104259"/>
    <lineage>
        <taxon>Eukaryota</taxon>
        <taxon>Fungi</taxon>
        <taxon>Dikarya</taxon>
        <taxon>Ascomycota</taxon>
        <taxon>Pezizomycotina</taxon>
        <taxon>Eurotiomycetes</taxon>
        <taxon>Eurotiomycetidae</taxon>
        <taxon>Eurotiales</taxon>
        <taxon>Aspergillaceae</taxon>
        <taxon>Penicillium</taxon>
    </lineage>
</organism>
<keyword evidence="3" id="KW-1185">Reference proteome</keyword>
<dbReference type="PANTHER" id="PTHR36102:SF1">
    <property type="entry name" value="YDR124W-LIKE HELICAL BUNDLE DOMAIN-CONTAINING PROTEIN"/>
    <property type="match status" value="1"/>
</dbReference>
<dbReference type="EMBL" id="CDHK01000030">
    <property type="protein sequence ID" value="CEJ62907.1"/>
    <property type="molecule type" value="Genomic_DNA"/>
</dbReference>
<dbReference type="AlphaFoldDB" id="A0A0F7U5Z5"/>
<reference evidence="3" key="1">
    <citation type="journal article" date="2015" name="Genome Announc.">
        <title>Draft genome sequence of the fungus Penicillium brasilianum MG11.</title>
        <authorList>
            <person name="Horn F."/>
            <person name="Linde J."/>
            <person name="Mattern D.J."/>
            <person name="Walther G."/>
            <person name="Guthke R."/>
            <person name="Brakhage A.A."/>
            <person name="Valiante V."/>
        </authorList>
    </citation>
    <scope>NUCLEOTIDE SEQUENCE [LARGE SCALE GENOMIC DNA]</scope>
    <source>
        <strain evidence="3">MG11</strain>
    </source>
</reference>
<protein>
    <recommendedName>
        <fullName evidence="1">Subtelomeric hrmA-associated cluster protein AFUB-079030/YDR124W-like helical bundle domain-containing protein</fullName>
    </recommendedName>
</protein>
<dbReference type="OrthoDB" id="5338458at2759"/>